<proteinExistence type="predicted"/>
<accession>A0A4P7NPN9</accession>
<reference evidence="1 2" key="1">
    <citation type="journal article" date="2019" name="Mol. Biol. Evol.">
        <title>Blast fungal genomes show frequent chromosomal changes, gene gains and losses, and effector gene turnover.</title>
        <authorList>
            <person name="Gomez Luciano L.B."/>
            <person name="Jason Tsai I."/>
            <person name="Chuma I."/>
            <person name="Tosa Y."/>
            <person name="Chen Y.H."/>
            <person name="Li J.Y."/>
            <person name="Li M.Y."/>
            <person name="Jade Lu M.Y."/>
            <person name="Nakayashiki H."/>
            <person name="Li W.H."/>
        </authorList>
    </citation>
    <scope>NUCLEOTIDE SEQUENCE [LARGE SCALE GENOMIC DNA]</scope>
    <source>
        <strain evidence="1">MZ5-1-6</strain>
    </source>
</reference>
<organism evidence="1 2">
    <name type="scientific">Pyricularia oryzae</name>
    <name type="common">Rice blast fungus</name>
    <name type="synonym">Magnaporthe oryzae</name>
    <dbReference type="NCBI Taxonomy" id="318829"/>
    <lineage>
        <taxon>Eukaryota</taxon>
        <taxon>Fungi</taxon>
        <taxon>Dikarya</taxon>
        <taxon>Ascomycota</taxon>
        <taxon>Pezizomycotina</taxon>
        <taxon>Sordariomycetes</taxon>
        <taxon>Sordariomycetidae</taxon>
        <taxon>Magnaporthales</taxon>
        <taxon>Pyriculariaceae</taxon>
        <taxon>Pyricularia</taxon>
    </lineage>
</organism>
<name>A0A4P7NPN9_PYROR</name>
<evidence type="ECO:0000313" key="2">
    <source>
        <dbReference type="Proteomes" id="UP000294847"/>
    </source>
</evidence>
<dbReference type="EMBL" id="CP034209">
    <property type="protein sequence ID" value="QBZ64199.1"/>
    <property type="molecule type" value="Genomic_DNA"/>
</dbReference>
<sequence length="54" mass="6282">MTVQTLICGAAGTATFFIPFYTKITKKSFRFWSIRMRTLMFRAANTVTFFIPFC</sequence>
<dbReference type="Proteomes" id="UP000294847">
    <property type="component" value="Chromosome 6"/>
</dbReference>
<evidence type="ECO:0000313" key="1">
    <source>
        <dbReference type="EMBL" id="QBZ64199.1"/>
    </source>
</evidence>
<dbReference type="AlphaFoldDB" id="A0A4P7NPN9"/>
<gene>
    <name evidence="1" type="ORF">PoMZ_05893</name>
</gene>
<protein>
    <submittedName>
        <fullName evidence="1">Uncharacterized protein</fullName>
    </submittedName>
</protein>